<proteinExistence type="predicted"/>
<comment type="caution">
    <text evidence="1">The sequence shown here is derived from an EMBL/GenBank/DDBJ whole genome shotgun (WGS) entry which is preliminary data.</text>
</comment>
<name>A0AAD5R876_PARTN</name>
<reference evidence="1" key="1">
    <citation type="submission" date="2021-06" db="EMBL/GenBank/DDBJ databases">
        <title>Parelaphostrongylus tenuis whole genome reference sequence.</title>
        <authorList>
            <person name="Garwood T.J."/>
            <person name="Larsen P.A."/>
            <person name="Fountain-Jones N.M."/>
            <person name="Garbe J.R."/>
            <person name="Macchietto M.G."/>
            <person name="Kania S.A."/>
            <person name="Gerhold R.W."/>
            <person name="Richards J.E."/>
            <person name="Wolf T.M."/>
        </authorList>
    </citation>
    <scope>NUCLEOTIDE SEQUENCE</scope>
    <source>
        <strain evidence="1">MNPRO001-30</strain>
        <tissue evidence="1">Meninges</tissue>
    </source>
</reference>
<dbReference type="EMBL" id="JAHQIW010006994">
    <property type="protein sequence ID" value="KAJ1371532.1"/>
    <property type="molecule type" value="Genomic_DNA"/>
</dbReference>
<gene>
    <name evidence="1" type="ORF">KIN20_033498</name>
</gene>
<dbReference type="AlphaFoldDB" id="A0AAD5R876"/>
<evidence type="ECO:0000313" key="1">
    <source>
        <dbReference type="EMBL" id="KAJ1371532.1"/>
    </source>
</evidence>
<organism evidence="1 2">
    <name type="scientific">Parelaphostrongylus tenuis</name>
    <name type="common">Meningeal worm</name>
    <dbReference type="NCBI Taxonomy" id="148309"/>
    <lineage>
        <taxon>Eukaryota</taxon>
        <taxon>Metazoa</taxon>
        <taxon>Ecdysozoa</taxon>
        <taxon>Nematoda</taxon>
        <taxon>Chromadorea</taxon>
        <taxon>Rhabditida</taxon>
        <taxon>Rhabditina</taxon>
        <taxon>Rhabditomorpha</taxon>
        <taxon>Strongyloidea</taxon>
        <taxon>Metastrongylidae</taxon>
        <taxon>Parelaphostrongylus</taxon>
    </lineage>
</organism>
<evidence type="ECO:0000313" key="2">
    <source>
        <dbReference type="Proteomes" id="UP001196413"/>
    </source>
</evidence>
<keyword evidence="2" id="KW-1185">Reference proteome</keyword>
<dbReference type="Proteomes" id="UP001196413">
    <property type="component" value="Unassembled WGS sequence"/>
</dbReference>
<sequence length="63" mass="6910">MFPYLIGRLPVDDCASSVTEAESPRIFYQVVIQLSSNIYDKTSTSASFVNNKCQSTVQSGNNS</sequence>
<accession>A0AAD5R876</accession>
<protein>
    <submittedName>
        <fullName evidence="1">Uncharacterized protein</fullName>
    </submittedName>
</protein>